<keyword evidence="10 16" id="KW-0520">NAD</keyword>
<evidence type="ECO:0000256" key="17">
    <source>
        <dbReference type="PIRNR" id="PIRNR009437"/>
    </source>
</evidence>
<dbReference type="KEGG" id="ahel:Q31a_60300"/>
<dbReference type="OrthoDB" id="9794010at2"/>
<keyword evidence="3" id="KW-0997">Cell inner membrane</keyword>
<evidence type="ECO:0000256" key="15">
    <source>
        <dbReference type="ARBA" id="ARBA00023201"/>
    </source>
</evidence>
<accession>A0A518GGE6</accession>
<evidence type="ECO:0000256" key="1">
    <source>
        <dbReference type="ARBA" id="ARBA00022448"/>
    </source>
</evidence>
<feature type="domain" description="FMN-binding" evidence="19">
    <location>
        <begin position="154"/>
        <end position="258"/>
    </location>
</feature>
<dbReference type="RefSeq" id="WP_145085324.1">
    <property type="nucleotide sequence ID" value="NZ_CP036298.1"/>
</dbReference>
<keyword evidence="4 16" id="KW-0597">Phosphoprotein</keyword>
<feature type="transmembrane region" description="Helical" evidence="16">
    <location>
        <begin position="12"/>
        <end position="34"/>
    </location>
</feature>
<comment type="catalytic activity">
    <reaction evidence="16 17">
        <text>a ubiquinone + n Na(+)(in) + NADH + H(+) = a ubiquinol + n Na(+)(out) + NAD(+)</text>
        <dbReference type="Rhea" id="RHEA:47748"/>
        <dbReference type="Rhea" id="RHEA-COMP:9565"/>
        <dbReference type="Rhea" id="RHEA-COMP:9566"/>
        <dbReference type="ChEBI" id="CHEBI:15378"/>
        <dbReference type="ChEBI" id="CHEBI:16389"/>
        <dbReference type="ChEBI" id="CHEBI:17976"/>
        <dbReference type="ChEBI" id="CHEBI:29101"/>
        <dbReference type="ChEBI" id="CHEBI:57540"/>
        <dbReference type="ChEBI" id="CHEBI:57945"/>
        <dbReference type="EC" id="7.2.1.1"/>
    </reaction>
</comment>
<dbReference type="EC" id="7.2.1.1" evidence="16 17"/>
<dbReference type="GO" id="GO:0006814">
    <property type="term" value="P:sodium ion transport"/>
    <property type="evidence" value="ECO:0007669"/>
    <property type="project" value="UniProtKB-UniRule"/>
</dbReference>
<evidence type="ECO:0000256" key="10">
    <source>
        <dbReference type="ARBA" id="ARBA00023027"/>
    </source>
</evidence>
<keyword evidence="1 16" id="KW-0813">Transport</keyword>
<comment type="function">
    <text evidence="16">NQR complex catalyzes the reduction of ubiquinone-1 to ubiquinol by two successive reactions, coupled with the transport of Na(+) ions from the cytoplasm to the periplasm. NqrA to NqrE are probably involved in the second step, the conversion of ubisemiquinone to ubiquinol.</text>
</comment>
<name>A0A518GGE6_9BACT</name>
<evidence type="ECO:0000256" key="3">
    <source>
        <dbReference type="ARBA" id="ARBA00022519"/>
    </source>
</evidence>
<dbReference type="PANTHER" id="PTHR37838">
    <property type="entry name" value="NA(+)-TRANSLOCATING NADH-QUINONE REDUCTASE SUBUNIT C"/>
    <property type="match status" value="1"/>
</dbReference>
<dbReference type="PIRSF" id="PIRSF009437">
    <property type="entry name" value="NQR-1_subunit_C"/>
    <property type="match status" value="1"/>
</dbReference>
<keyword evidence="20" id="KW-0560">Oxidoreductase</keyword>
<dbReference type="GO" id="GO:0005886">
    <property type="term" value="C:plasma membrane"/>
    <property type="evidence" value="ECO:0007669"/>
    <property type="project" value="UniProtKB-SubCell"/>
</dbReference>
<evidence type="ECO:0000256" key="11">
    <source>
        <dbReference type="ARBA" id="ARBA00023053"/>
    </source>
</evidence>
<evidence type="ECO:0000256" key="12">
    <source>
        <dbReference type="ARBA" id="ARBA00023065"/>
    </source>
</evidence>
<dbReference type="GO" id="GO:0016655">
    <property type="term" value="F:oxidoreductase activity, acting on NAD(P)H, quinone or similar compound as acceptor"/>
    <property type="evidence" value="ECO:0007669"/>
    <property type="project" value="UniProtKB-UniRule"/>
</dbReference>
<keyword evidence="9 16" id="KW-1133">Transmembrane helix</keyword>
<evidence type="ECO:0000313" key="20">
    <source>
        <dbReference type="EMBL" id="QDV27637.1"/>
    </source>
</evidence>
<comment type="caution">
    <text evidence="16">Lacks conserved residue(s) required for the propagation of feature annotation.</text>
</comment>
<evidence type="ECO:0000256" key="8">
    <source>
        <dbReference type="ARBA" id="ARBA00022967"/>
    </source>
</evidence>
<dbReference type="NCBIfam" id="TIGR01938">
    <property type="entry name" value="nqrC"/>
    <property type="match status" value="1"/>
</dbReference>
<evidence type="ECO:0000256" key="4">
    <source>
        <dbReference type="ARBA" id="ARBA00022553"/>
    </source>
</evidence>
<dbReference type="SMART" id="SM00900">
    <property type="entry name" value="FMN_bind"/>
    <property type="match status" value="1"/>
</dbReference>
<gene>
    <name evidence="16 20" type="primary">nqrC</name>
    <name evidence="20" type="ORF">Q31a_60300</name>
</gene>
<dbReference type="InterPro" id="IPR007329">
    <property type="entry name" value="FMN-bd"/>
</dbReference>
<reference evidence="20 21" key="1">
    <citation type="submission" date="2019-02" db="EMBL/GenBank/DDBJ databases">
        <title>Deep-cultivation of Planctomycetes and their phenomic and genomic characterization uncovers novel biology.</title>
        <authorList>
            <person name="Wiegand S."/>
            <person name="Jogler M."/>
            <person name="Boedeker C."/>
            <person name="Pinto D."/>
            <person name="Vollmers J."/>
            <person name="Rivas-Marin E."/>
            <person name="Kohn T."/>
            <person name="Peeters S.H."/>
            <person name="Heuer A."/>
            <person name="Rast P."/>
            <person name="Oberbeckmann S."/>
            <person name="Bunk B."/>
            <person name="Jeske O."/>
            <person name="Meyerdierks A."/>
            <person name="Storesund J.E."/>
            <person name="Kallscheuer N."/>
            <person name="Luecker S."/>
            <person name="Lage O.M."/>
            <person name="Pohl T."/>
            <person name="Merkel B.J."/>
            <person name="Hornburger P."/>
            <person name="Mueller R.-W."/>
            <person name="Bruemmer F."/>
            <person name="Labrenz M."/>
            <person name="Spormann A.M."/>
            <person name="Op den Camp H."/>
            <person name="Overmann J."/>
            <person name="Amann R."/>
            <person name="Jetten M.S.M."/>
            <person name="Mascher T."/>
            <person name="Medema M.H."/>
            <person name="Devos D.P."/>
            <person name="Kaster A.-K."/>
            <person name="Ovreas L."/>
            <person name="Rohde M."/>
            <person name="Galperin M.Y."/>
            <person name="Jogler C."/>
        </authorList>
    </citation>
    <scope>NUCLEOTIDE SEQUENCE [LARGE SCALE GENOMIC DNA]</scope>
    <source>
        <strain evidence="20 21">Q31a</strain>
    </source>
</reference>
<keyword evidence="6 16" id="KW-0288">FMN</keyword>
<keyword evidence="13 16" id="KW-0830">Ubiquinone</keyword>
<keyword evidence="8 16" id="KW-1278">Translocase</keyword>
<keyword evidence="11 16" id="KW-0915">Sodium</keyword>
<dbReference type="Pfam" id="PF04205">
    <property type="entry name" value="FMN_bind"/>
    <property type="match status" value="1"/>
</dbReference>
<evidence type="ECO:0000256" key="9">
    <source>
        <dbReference type="ARBA" id="ARBA00022989"/>
    </source>
</evidence>
<dbReference type="HAMAP" id="MF_00427">
    <property type="entry name" value="NqrC"/>
    <property type="match status" value="1"/>
</dbReference>
<keyword evidence="5 16" id="KW-0285">Flavoprotein</keyword>
<dbReference type="GO" id="GO:0010181">
    <property type="term" value="F:FMN binding"/>
    <property type="evidence" value="ECO:0007669"/>
    <property type="project" value="UniProtKB-UniRule"/>
</dbReference>
<keyword evidence="2 16" id="KW-1003">Cell membrane</keyword>
<comment type="subcellular location">
    <subcellularLocation>
        <location evidence="16">Cell membrane</location>
        <topology evidence="16">Single-pass membrane protein</topology>
    </subcellularLocation>
</comment>
<evidence type="ECO:0000256" key="18">
    <source>
        <dbReference type="SAM" id="MobiDB-lite"/>
    </source>
</evidence>
<dbReference type="AlphaFoldDB" id="A0A518GGE6"/>
<keyword evidence="15 16" id="KW-0739">Sodium transport</keyword>
<dbReference type="NCBIfam" id="NF003749">
    <property type="entry name" value="PRK05346.1-5"/>
    <property type="match status" value="1"/>
</dbReference>
<keyword evidence="7 16" id="KW-0812">Transmembrane</keyword>
<feature type="region of interest" description="Disordered" evidence="18">
    <location>
        <begin position="92"/>
        <end position="116"/>
    </location>
</feature>
<organism evidence="20 21">
    <name type="scientific">Aureliella helgolandensis</name>
    <dbReference type="NCBI Taxonomy" id="2527968"/>
    <lineage>
        <taxon>Bacteria</taxon>
        <taxon>Pseudomonadati</taxon>
        <taxon>Planctomycetota</taxon>
        <taxon>Planctomycetia</taxon>
        <taxon>Pirellulales</taxon>
        <taxon>Pirellulaceae</taxon>
        <taxon>Aureliella</taxon>
    </lineage>
</organism>
<evidence type="ECO:0000256" key="5">
    <source>
        <dbReference type="ARBA" id="ARBA00022630"/>
    </source>
</evidence>
<evidence type="ECO:0000256" key="2">
    <source>
        <dbReference type="ARBA" id="ARBA00022475"/>
    </source>
</evidence>
<evidence type="ECO:0000256" key="6">
    <source>
        <dbReference type="ARBA" id="ARBA00022643"/>
    </source>
</evidence>
<evidence type="ECO:0000256" key="14">
    <source>
        <dbReference type="ARBA" id="ARBA00023136"/>
    </source>
</evidence>
<keyword evidence="21" id="KW-1185">Reference proteome</keyword>
<protein>
    <recommendedName>
        <fullName evidence="16 17">Na(+)-translocating NADH-quinone reductase subunit C</fullName>
        <shortName evidence="16 17">Na(+)-NQR subunit C</shortName>
        <shortName evidence="16 17">Na(+)-translocating NQR subunit C</shortName>
        <ecNumber evidence="16 17">7.2.1.1</ecNumber>
    </recommendedName>
    <alternativeName>
        <fullName evidence="16 17">NQR complex subunit C</fullName>
    </alternativeName>
    <alternativeName>
        <fullName evidence="16 17">NQR-1 subunit C</fullName>
    </alternativeName>
</protein>
<evidence type="ECO:0000256" key="7">
    <source>
        <dbReference type="ARBA" id="ARBA00022692"/>
    </source>
</evidence>
<dbReference type="InterPro" id="IPR010204">
    <property type="entry name" value="NqrC"/>
</dbReference>
<evidence type="ECO:0000259" key="19">
    <source>
        <dbReference type="SMART" id="SM00900"/>
    </source>
</evidence>
<dbReference type="PANTHER" id="PTHR37838:SF1">
    <property type="entry name" value="NA(+)-TRANSLOCATING NADH-QUINONE REDUCTASE SUBUNIT C"/>
    <property type="match status" value="1"/>
</dbReference>
<comment type="subunit">
    <text evidence="16 17">Composed of six subunits; NqrA, NqrB, NqrC, NqrD, NqrE and NqrF.</text>
</comment>
<proteinExistence type="inferred from homology"/>
<sequence length="280" mass="30881">MPLNDKDSIANTFIVSLVLCIVCSLLVSGAAVSLKPRQERNKLLDRQKNIIAAAGLAEDPDSLSGDEIEELFRSRVVRQLLDIDTGEYVEDPDKMYEPRKAAKDPERNTPVEGQFDIGNKEREKQTWVYLIKAEGASEDDASFEQVVLPIYGRGLWSTLYGYVAVEHDLQTIQGLTYYEHAETPGLGGEVENPIWKAKWIGKKIWEEGAPREDDNLKIGVAKGAPPTELAPYEVDGLSGATITSRGVDSMLKYWFSDNGFGPYIKKLASQQGASNGSPNG</sequence>
<keyword evidence="14 16" id="KW-0472">Membrane</keyword>
<evidence type="ECO:0000256" key="13">
    <source>
        <dbReference type="ARBA" id="ARBA00023075"/>
    </source>
</evidence>
<feature type="modified residue" description="FMN phosphoryl threonine" evidence="16">
    <location>
        <position position="241"/>
    </location>
</feature>
<evidence type="ECO:0000313" key="21">
    <source>
        <dbReference type="Proteomes" id="UP000318017"/>
    </source>
</evidence>
<comment type="similarity">
    <text evidence="16 17">Belongs to the NqrC family.</text>
</comment>
<dbReference type="EMBL" id="CP036298">
    <property type="protein sequence ID" value="QDV27637.1"/>
    <property type="molecule type" value="Genomic_DNA"/>
</dbReference>
<feature type="compositionally biased region" description="Basic and acidic residues" evidence="18">
    <location>
        <begin position="92"/>
        <end position="109"/>
    </location>
</feature>
<keyword evidence="12 16" id="KW-0406">Ion transport</keyword>
<evidence type="ECO:0000256" key="16">
    <source>
        <dbReference type="HAMAP-Rule" id="MF_00427"/>
    </source>
</evidence>
<comment type="cofactor">
    <cofactor evidence="16 17">
        <name>FMN</name>
        <dbReference type="ChEBI" id="CHEBI:58210"/>
    </cofactor>
</comment>
<dbReference type="Proteomes" id="UP000318017">
    <property type="component" value="Chromosome"/>
</dbReference>